<evidence type="ECO:0000313" key="2">
    <source>
        <dbReference type="EMBL" id="PKU34646.1"/>
    </source>
</evidence>
<reference evidence="3" key="2">
    <citation type="submission" date="2017-12" db="EMBL/GenBank/DDBJ databases">
        <title>Genome sequence of the Bar-tailed Godwit (Limosa lapponica baueri).</title>
        <authorList>
            <person name="Lima N.C.B."/>
            <person name="Parody-Merino A.M."/>
            <person name="Battley P.F."/>
            <person name="Fidler A.E."/>
            <person name="Prosdocimi F."/>
        </authorList>
    </citation>
    <scope>NUCLEOTIDE SEQUENCE [LARGE SCALE GENOMIC DNA]</scope>
</reference>
<organism evidence="2 3">
    <name type="scientific">Limosa lapponica baueri</name>
    <dbReference type="NCBI Taxonomy" id="1758121"/>
    <lineage>
        <taxon>Eukaryota</taxon>
        <taxon>Metazoa</taxon>
        <taxon>Chordata</taxon>
        <taxon>Craniata</taxon>
        <taxon>Vertebrata</taxon>
        <taxon>Euteleostomi</taxon>
        <taxon>Archelosauria</taxon>
        <taxon>Archosauria</taxon>
        <taxon>Dinosauria</taxon>
        <taxon>Saurischia</taxon>
        <taxon>Theropoda</taxon>
        <taxon>Coelurosauria</taxon>
        <taxon>Aves</taxon>
        <taxon>Neognathae</taxon>
        <taxon>Neoaves</taxon>
        <taxon>Charadriiformes</taxon>
        <taxon>Scolopacidae</taxon>
        <taxon>Limosa</taxon>
    </lineage>
</organism>
<name>A0A2I0TLH3_LIMLA</name>
<dbReference type="AlphaFoldDB" id="A0A2I0TLH3"/>
<reference evidence="3" key="1">
    <citation type="submission" date="2017-11" db="EMBL/GenBank/DDBJ databases">
        <authorList>
            <person name="Lima N.C."/>
            <person name="Parody-Merino A.M."/>
            <person name="Battley P.F."/>
            <person name="Fidler A.E."/>
            <person name="Prosdocimi F."/>
        </authorList>
    </citation>
    <scope>NUCLEOTIDE SEQUENCE [LARGE SCALE GENOMIC DNA]</scope>
</reference>
<evidence type="ECO:0000313" key="3">
    <source>
        <dbReference type="Proteomes" id="UP000233556"/>
    </source>
</evidence>
<dbReference type="EMBL" id="KZ508927">
    <property type="protein sequence ID" value="PKU34646.1"/>
    <property type="molecule type" value="Genomic_DNA"/>
</dbReference>
<sequence>MHLEEEEATGVDEEAEELQGTSCDEVHVFPVLRTPELEAVLQKSFISKKEESCNEGKESVVMETRFHEDVNLLRFNKAKCKVLHLDQYRLRDEGTQSSPAEKDLEVLVDEQGSEQPDLVEDVPAHGRGFGLDGL</sequence>
<feature type="compositionally biased region" description="Acidic residues" evidence="1">
    <location>
        <begin position="110"/>
        <end position="120"/>
    </location>
</feature>
<dbReference type="Proteomes" id="UP000233556">
    <property type="component" value="Unassembled WGS sequence"/>
</dbReference>
<gene>
    <name evidence="2" type="ORF">llap_15051</name>
</gene>
<accession>A0A2I0TLH3</accession>
<evidence type="ECO:0000256" key="1">
    <source>
        <dbReference type="SAM" id="MobiDB-lite"/>
    </source>
</evidence>
<feature type="region of interest" description="Disordered" evidence="1">
    <location>
        <begin position="1"/>
        <end position="21"/>
    </location>
</feature>
<feature type="compositionally biased region" description="Acidic residues" evidence="1">
    <location>
        <begin position="1"/>
        <end position="17"/>
    </location>
</feature>
<feature type="region of interest" description="Disordered" evidence="1">
    <location>
        <begin position="110"/>
        <end position="134"/>
    </location>
</feature>
<protein>
    <submittedName>
        <fullName evidence="2">Uncharacterized protein</fullName>
    </submittedName>
</protein>
<proteinExistence type="predicted"/>
<keyword evidence="3" id="KW-1185">Reference proteome</keyword>